<proteinExistence type="inferred from homology"/>
<comment type="caution">
    <text evidence="4">The sequence shown here is derived from an EMBL/GenBank/DDBJ whole genome shotgun (WGS) entry which is preliminary data.</text>
</comment>
<comment type="similarity">
    <text evidence="1">Belongs to the ADP-ribosylglycohydrolase family.</text>
</comment>
<dbReference type="InterPro" id="IPR005502">
    <property type="entry name" value="Ribosyl_crysJ1"/>
</dbReference>
<comment type="cofactor">
    <cofactor evidence="3">
        <name>Mg(2+)</name>
        <dbReference type="ChEBI" id="CHEBI:18420"/>
    </cofactor>
    <text evidence="3">Binds 2 magnesium ions per subunit.</text>
</comment>
<dbReference type="InterPro" id="IPR050792">
    <property type="entry name" value="ADP-ribosylglycohydrolase"/>
</dbReference>
<dbReference type="OrthoDB" id="9798107at2"/>
<dbReference type="InterPro" id="IPR036705">
    <property type="entry name" value="Ribosyl_crysJ1_sf"/>
</dbReference>
<keyword evidence="2" id="KW-0378">Hydrolase</keyword>
<feature type="binding site" evidence="3">
    <location>
        <position position="60"/>
    </location>
    <ligand>
        <name>Mg(2+)</name>
        <dbReference type="ChEBI" id="CHEBI:18420"/>
        <label>1</label>
    </ligand>
</feature>
<dbReference type="PANTHER" id="PTHR16222:SF24">
    <property type="entry name" value="ADP-RIBOSYLHYDROLASE ARH3"/>
    <property type="match status" value="1"/>
</dbReference>
<evidence type="ECO:0000313" key="5">
    <source>
        <dbReference type="Proteomes" id="UP000095008"/>
    </source>
</evidence>
<feature type="binding site" evidence="3">
    <location>
        <position position="298"/>
    </location>
    <ligand>
        <name>Mg(2+)</name>
        <dbReference type="ChEBI" id="CHEBI:18420"/>
        <label>1</label>
    </ligand>
</feature>
<protein>
    <recommendedName>
        <fullName evidence="6">ADP-ribosylglycohydrolase</fullName>
    </recommendedName>
</protein>
<evidence type="ECO:0008006" key="6">
    <source>
        <dbReference type="Google" id="ProtNLM"/>
    </source>
</evidence>
<dbReference type="AlphaFoldDB" id="A0A1C2JE46"/>
<dbReference type="PANTHER" id="PTHR16222">
    <property type="entry name" value="ADP-RIBOSYLGLYCOHYDROLASE"/>
    <property type="match status" value="1"/>
</dbReference>
<dbReference type="Gene3D" id="1.10.4080.10">
    <property type="entry name" value="ADP-ribosylation/Crystallin J1"/>
    <property type="match status" value="1"/>
</dbReference>
<keyword evidence="3" id="KW-0460">Magnesium</keyword>
<dbReference type="EMBL" id="LWRY01000164">
    <property type="protein sequence ID" value="OCX70433.1"/>
    <property type="molecule type" value="Genomic_DNA"/>
</dbReference>
<dbReference type="RefSeq" id="WP_065973856.1">
    <property type="nucleotide sequence ID" value="NZ_LWRY01000164.1"/>
</dbReference>
<evidence type="ECO:0000256" key="2">
    <source>
        <dbReference type="ARBA" id="ARBA00022801"/>
    </source>
</evidence>
<keyword evidence="5" id="KW-1185">Reference proteome</keyword>
<evidence type="ECO:0000313" key="4">
    <source>
        <dbReference type="EMBL" id="OCX70433.1"/>
    </source>
</evidence>
<gene>
    <name evidence="4" type="ORF">A6M23_14050</name>
</gene>
<dbReference type="GO" id="GO:0016787">
    <property type="term" value="F:hydrolase activity"/>
    <property type="evidence" value="ECO:0007669"/>
    <property type="project" value="UniProtKB-KW"/>
</dbReference>
<organism evidence="4 5">
    <name type="scientific">Acidithiobacillus thiooxidans</name>
    <name type="common">Thiobacillus thiooxidans</name>
    <dbReference type="NCBI Taxonomy" id="930"/>
    <lineage>
        <taxon>Bacteria</taxon>
        <taxon>Pseudomonadati</taxon>
        <taxon>Pseudomonadota</taxon>
        <taxon>Acidithiobacillia</taxon>
        <taxon>Acidithiobacillales</taxon>
        <taxon>Acidithiobacillaceae</taxon>
        <taxon>Acidithiobacillus</taxon>
    </lineage>
</organism>
<feature type="binding site" evidence="3">
    <location>
        <position position="61"/>
    </location>
    <ligand>
        <name>Mg(2+)</name>
        <dbReference type="ChEBI" id="CHEBI:18420"/>
        <label>1</label>
    </ligand>
</feature>
<dbReference type="Pfam" id="PF03747">
    <property type="entry name" value="ADP_ribosyl_GH"/>
    <property type="match status" value="1"/>
</dbReference>
<accession>A0A1C2JE46</accession>
<name>A0A1C2JE46_ACITH</name>
<keyword evidence="3" id="KW-0479">Metal-binding</keyword>
<evidence type="ECO:0000256" key="3">
    <source>
        <dbReference type="PIRSR" id="PIRSR605502-1"/>
    </source>
</evidence>
<sequence length="343" mass="37118">MNPTISPTPEDRILAGFMGGALGDALGEPVEFLSTENRLNRWGPQGVMEFVYPGQRGHFTDDTQLTLFTAEALILHASTGEPLQITLHKAYMRWLLTQEVPCRLPADDFSSEGFLLDELVLHQRMGPGRTCLTALAQAVDWGIPAINNSKGCGGLMRVAPIGFWAAIHPEHWPLQRTFQVASSAAQLTHGHLCGYLSAGAFAVLLQEIISDTPLNEALAVVMDILSELEETGQNVLSALQQANDLAEKGVNWSAASMLLGKGWVAEEILAISIYLGLTAPDFLTGIRWAANHPGDADSIGAISGQLLGAIWGIQAIPEDWIERLDGKGVIYLLVSQFLNGTQW</sequence>
<reference evidence="4" key="1">
    <citation type="journal article" date="2016" name="Int. J. Mol. Sci.">
        <title>Comparative genomics of the extreme acidophile Acidithiobacillus thiooxidans reveals intraspecific divergence and niche adaptation.</title>
        <authorList>
            <person name="Zhang X."/>
            <person name="Feng X."/>
            <person name="Tao J."/>
            <person name="Ma L."/>
            <person name="Xiao Y."/>
            <person name="Liang Y."/>
            <person name="Liu X."/>
            <person name="Yin H."/>
        </authorList>
    </citation>
    <scope>NUCLEOTIDE SEQUENCE [LARGE SCALE GENOMIC DNA]</scope>
    <source>
        <strain evidence="4">DXS-W</strain>
    </source>
</reference>
<feature type="binding site" evidence="3">
    <location>
        <position position="295"/>
    </location>
    <ligand>
        <name>Mg(2+)</name>
        <dbReference type="ChEBI" id="CHEBI:18420"/>
        <label>1</label>
    </ligand>
</feature>
<dbReference type="GO" id="GO:0046872">
    <property type="term" value="F:metal ion binding"/>
    <property type="evidence" value="ECO:0007669"/>
    <property type="project" value="UniProtKB-KW"/>
</dbReference>
<feature type="binding site" evidence="3">
    <location>
        <position position="297"/>
    </location>
    <ligand>
        <name>Mg(2+)</name>
        <dbReference type="ChEBI" id="CHEBI:18420"/>
        <label>1</label>
    </ligand>
</feature>
<dbReference type="SUPFAM" id="SSF101478">
    <property type="entry name" value="ADP-ribosylglycohydrolase"/>
    <property type="match status" value="1"/>
</dbReference>
<feature type="binding site" evidence="3">
    <location>
        <position position="62"/>
    </location>
    <ligand>
        <name>Mg(2+)</name>
        <dbReference type="ChEBI" id="CHEBI:18420"/>
        <label>1</label>
    </ligand>
</feature>
<dbReference type="Proteomes" id="UP000095008">
    <property type="component" value="Unassembled WGS sequence"/>
</dbReference>
<evidence type="ECO:0000256" key="1">
    <source>
        <dbReference type="ARBA" id="ARBA00010702"/>
    </source>
</evidence>